<feature type="coiled-coil region" evidence="10">
    <location>
        <begin position="719"/>
        <end position="746"/>
    </location>
</feature>
<dbReference type="InterPro" id="IPR004089">
    <property type="entry name" value="MCPsignal_dom"/>
</dbReference>
<evidence type="ECO:0000256" key="1">
    <source>
        <dbReference type="ARBA" id="ARBA00004651"/>
    </source>
</evidence>
<evidence type="ECO:0000256" key="7">
    <source>
        <dbReference type="ARBA" id="ARBA00023224"/>
    </source>
</evidence>
<dbReference type="OrthoDB" id="9806704at2"/>
<dbReference type="Gene3D" id="1.10.287.950">
    <property type="entry name" value="Methyl-accepting chemotaxis protein"/>
    <property type="match status" value="1"/>
</dbReference>
<proteinExistence type="inferred from homology"/>
<dbReference type="Proteomes" id="UP000280507">
    <property type="component" value="Unassembled WGS sequence"/>
</dbReference>
<dbReference type="RefSeq" id="WP_123095117.1">
    <property type="nucleotide sequence ID" value="NZ_RIZG01000003.1"/>
</dbReference>
<dbReference type="GO" id="GO:0005886">
    <property type="term" value="C:plasma membrane"/>
    <property type="evidence" value="ECO:0007669"/>
    <property type="project" value="UniProtKB-SubCell"/>
</dbReference>
<evidence type="ECO:0000313" key="14">
    <source>
        <dbReference type="Proteomes" id="UP000280507"/>
    </source>
</evidence>
<evidence type="ECO:0000256" key="11">
    <source>
        <dbReference type="SAM" id="Phobius"/>
    </source>
</evidence>
<sequence>MKFTHKMVMTMLLIGLLPVILVATVAIHIASVSLERQAFNQLESVRENKTFTVKQYLSTLTNQVELMAGDPNLQDAVNTLSTSFAQVLSDENQIITSDVLLQKRQALKAFYQSEFAPRLTEQDPNHGLGDTSQLVDQLSDTAVLLQDAYLVKNPHPIGSKNALMMSTLNTSYDIAHSNVHAYLSDVQQRFGFYDIFLVNHQGNLVYSVFKEVDYATSLSTGPFKNSGLGEAFSRSRNHNTNQVTVVDFAFYLPSYNSPAAFIAAPMIDKNGQNQGTIVAQFPLQNMNHIMNERAGLGQTGETYLIGNDRLMRSDSFLSPDTHSVIASFLQPETGKVDTVAAKEALSGKTGIQIIKDYNDHPVLSAYAPLEFAGLQWAILAEIDEKEAFADVRWLYVFTGSLLIFTLLTVIVIALYVARSVLIPIGGEPKDIQSIVEQVAAGNLTHDFALTGKETGIYRSLATMVTDLRQLIRHITTAAEGQASTALELASTTEQANNNLSAQHQSTMLVATAMHQMSASVNDVAQNTSHVAESTKQARAAVILSATQVSDVSDSIQKVALTLSEAAAKVDKVNNRANDISSVLQTIKGIADQTNLLALNAAIEAARAGEQGRGFAVVADEVRTLAMNTQKETEQIAHIIQALQQGSNDAKNTMNLSVESANQVAQTTLNTVASLKQAVDYVEQSSDMLLQIASAAEQQSSVAGEINENIHSINTMSTENEQAIGYIARASEELANLSEQLNQVTKKFQS</sequence>
<dbReference type="FunFam" id="1.10.287.950:FF:000001">
    <property type="entry name" value="Methyl-accepting chemotaxis sensory transducer"/>
    <property type="match status" value="1"/>
</dbReference>
<dbReference type="Pfam" id="PF02743">
    <property type="entry name" value="dCache_1"/>
    <property type="match status" value="1"/>
</dbReference>
<feature type="domain" description="Methyl-accepting transducer" evidence="12">
    <location>
        <begin position="477"/>
        <end position="713"/>
    </location>
</feature>
<keyword evidence="7 9" id="KW-0807">Transducer</keyword>
<dbReference type="EMBL" id="RIZG01000003">
    <property type="protein sequence ID" value="RNF51545.1"/>
    <property type="molecule type" value="Genomic_DNA"/>
</dbReference>
<reference evidence="13 14" key="1">
    <citation type="journal article" date="2012" name="Int. J. Syst. Evol. Microbiol.">
        <title>Marinomonas hwangdonensis sp. nov., isolated from seawater.</title>
        <authorList>
            <person name="Jung Y.T."/>
            <person name="Oh T.K."/>
            <person name="Yoon J.H."/>
        </authorList>
    </citation>
    <scope>NUCLEOTIDE SEQUENCE [LARGE SCALE GENOMIC DNA]</scope>
    <source>
        <strain evidence="13 14">HDW-15</strain>
    </source>
</reference>
<dbReference type="InterPro" id="IPR033479">
    <property type="entry name" value="dCache_1"/>
</dbReference>
<dbReference type="PROSITE" id="PS50111">
    <property type="entry name" value="CHEMOTAXIS_TRANSDUC_2"/>
    <property type="match status" value="1"/>
</dbReference>
<evidence type="ECO:0000256" key="6">
    <source>
        <dbReference type="ARBA" id="ARBA00023136"/>
    </source>
</evidence>
<dbReference type="PANTHER" id="PTHR32089">
    <property type="entry name" value="METHYL-ACCEPTING CHEMOTAXIS PROTEIN MCPB"/>
    <property type="match status" value="1"/>
</dbReference>
<evidence type="ECO:0000256" key="5">
    <source>
        <dbReference type="ARBA" id="ARBA00022989"/>
    </source>
</evidence>
<comment type="caution">
    <text evidence="13">The sequence shown here is derived from an EMBL/GenBank/DDBJ whole genome shotgun (WGS) entry which is preliminary data.</text>
</comment>
<accession>A0A3M8Q624</accession>
<dbReference type="SUPFAM" id="SSF58104">
    <property type="entry name" value="Methyl-accepting chemotaxis protein (MCP) signaling domain"/>
    <property type="match status" value="1"/>
</dbReference>
<evidence type="ECO:0000313" key="13">
    <source>
        <dbReference type="EMBL" id="RNF51545.1"/>
    </source>
</evidence>
<evidence type="ECO:0000256" key="10">
    <source>
        <dbReference type="SAM" id="Coils"/>
    </source>
</evidence>
<dbReference type="Gene3D" id="3.30.450.20">
    <property type="entry name" value="PAS domain"/>
    <property type="match status" value="1"/>
</dbReference>
<organism evidence="13 14">
    <name type="scientific">Marinomonas hwangdonensis</name>
    <dbReference type="NCBI Taxonomy" id="1053647"/>
    <lineage>
        <taxon>Bacteria</taxon>
        <taxon>Pseudomonadati</taxon>
        <taxon>Pseudomonadota</taxon>
        <taxon>Gammaproteobacteria</taxon>
        <taxon>Oceanospirillales</taxon>
        <taxon>Oceanospirillaceae</taxon>
        <taxon>Marinomonas</taxon>
    </lineage>
</organism>
<keyword evidence="2" id="KW-1003">Cell membrane</keyword>
<comment type="similarity">
    <text evidence="8">Belongs to the methyl-accepting chemotaxis (MCP) protein family.</text>
</comment>
<evidence type="ECO:0000256" key="8">
    <source>
        <dbReference type="ARBA" id="ARBA00029447"/>
    </source>
</evidence>
<feature type="transmembrane region" description="Helical" evidence="11">
    <location>
        <begin position="393"/>
        <end position="417"/>
    </location>
</feature>
<dbReference type="GO" id="GO:0006935">
    <property type="term" value="P:chemotaxis"/>
    <property type="evidence" value="ECO:0007669"/>
    <property type="project" value="UniProtKB-KW"/>
</dbReference>
<evidence type="ECO:0000256" key="9">
    <source>
        <dbReference type="PROSITE-ProRule" id="PRU00284"/>
    </source>
</evidence>
<keyword evidence="5 11" id="KW-1133">Transmembrane helix</keyword>
<dbReference type="AlphaFoldDB" id="A0A3M8Q624"/>
<dbReference type="GO" id="GO:0007165">
    <property type="term" value="P:signal transduction"/>
    <property type="evidence" value="ECO:0007669"/>
    <property type="project" value="UniProtKB-KW"/>
</dbReference>
<dbReference type="PANTHER" id="PTHR32089:SF120">
    <property type="entry name" value="METHYL-ACCEPTING CHEMOTAXIS PROTEIN TLPQ"/>
    <property type="match status" value="1"/>
</dbReference>
<protein>
    <submittedName>
        <fullName evidence="13">Methyl-accepting chemotaxis protein</fullName>
    </submittedName>
</protein>
<dbReference type="CDD" id="cd11386">
    <property type="entry name" value="MCP_signal"/>
    <property type="match status" value="1"/>
</dbReference>
<keyword evidence="10" id="KW-0175">Coiled coil</keyword>
<keyword evidence="4 11" id="KW-0812">Transmembrane</keyword>
<evidence type="ECO:0000256" key="4">
    <source>
        <dbReference type="ARBA" id="ARBA00022692"/>
    </source>
</evidence>
<name>A0A3M8Q624_9GAMM</name>
<evidence type="ECO:0000259" key="12">
    <source>
        <dbReference type="PROSITE" id="PS50111"/>
    </source>
</evidence>
<comment type="subcellular location">
    <subcellularLocation>
        <location evidence="1">Cell membrane</location>
        <topology evidence="1">Multi-pass membrane protein</topology>
    </subcellularLocation>
</comment>
<gene>
    <name evidence="13" type="ORF">EBI00_06520</name>
</gene>
<keyword evidence="3" id="KW-0145">Chemotaxis</keyword>
<dbReference type="CDD" id="cd18773">
    <property type="entry name" value="PDC1_HK_sensor"/>
    <property type="match status" value="1"/>
</dbReference>
<evidence type="ECO:0000256" key="3">
    <source>
        <dbReference type="ARBA" id="ARBA00022500"/>
    </source>
</evidence>
<dbReference type="SMART" id="SM00283">
    <property type="entry name" value="MA"/>
    <property type="match status" value="1"/>
</dbReference>
<keyword evidence="6 11" id="KW-0472">Membrane</keyword>
<dbReference type="Pfam" id="PF00015">
    <property type="entry name" value="MCPsignal"/>
    <property type="match status" value="1"/>
</dbReference>
<keyword evidence="14" id="KW-1185">Reference proteome</keyword>
<evidence type="ECO:0000256" key="2">
    <source>
        <dbReference type="ARBA" id="ARBA00022475"/>
    </source>
</evidence>